<dbReference type="Pfam" id="PF05199">
    <property type="entry name" value="GMC_oxred_C"/>
    <property type="match status" value="1"/>
</dbReference>
<dbReference type="PIRSF" id="PIRSF000137">
    <property type="entry name" value="Alcohol_oxidase"/>
    <property type="match status" value="1"/>
</dbReference>
<dbReference type="SUPFAM" id="SSF54373">
    <property type="entry name" value="FAD-linked reductases, C-terminal domain"/>
    <property type="match status" value="1"/>
</dbReference>
<dbReference type="RefSeq" id="WP_313766868.1">
    <property type="nucleotide sequence ID" value="NZ_BAAAVH010000014.1"/>
</dbReference>
<evidence type="ECO:0000259" key="5">
    <source>
        <dbReference type="PROSITE" id="PS00624"/>
    </source>
</evidence>
<dbReference type="Gene3D" id="3.50.50.60">
    <property type="entry name" value="FAD/NAD(P)-binding domain"/>
    <property type="match status" value="1"/>
</dbReference>
<dbReference type="InterPro" id="IPR012132">
    <property type="entry name" value="GMC_OxRdtase"/>
</dbReference>
<dbReference type="InterPro" id="IPR007867">
    <property type="entry name" value="GMC_OxRtase_C"/>
</dbReference>
<feature type="domain" description="Glucose-methanol-choline oxidoreductase N-terminal" evidence="5">
    <location>
        <begin position="252"/>
        <end position="266"/>
    </location>
</feature>
<keyword evidence="4" id="KW-0274">FAD</keyword>
<dbReference type="PANTHER" id="PTHR11552:SF147">
    <property type="entry name" value="CHOLINE DEHYDROGENASE, MITOCHONDRIAL"/>
    <property type="match status" value="1"/>
</dbReference>
<organism evidence="6 7">
    <name type="scientific">Kitasatospora aburaviensis</name>
    <dbReference type="NCBI Taxonomy" id="67265"/>
    <lineage>
        <taxon>Bacteria</taxon>
        <taxon>Bacillati</taxon>
        <taxon>Actinomycetota</taxon>
        <taxon>Actinomycetes</taxon>
        <taxon>Kitasatosporales</taxon>
        <taxon>Streptomycetaceae</taxon>
        <taxon>Kitasatospora</taxon>
    </lineage>
</organism>
<evidence type="ECO:0000256" key="4">
    <source>
        <dbReference type="ARBA" id="ARBA00022827"/>
    </source>
</evidence>
<evidence type="ECO:0000256" key="3">
    <source>
        <dbReference type="ARBA" id="ARBA00022630"/>
    </source>
</evidence>
<dbReference type="Pfam" id="PF00732">
    <property type="entry name" value="GMC_oxred_N"/>
    <property type="match status" value="1"/>
</dbReference>
<evidence type="ECO:0000313" key="7">
    <source>
        <dbReference type="Proteomes" id="UP001596067"/>
    </source>
</evidence>
<dbReference type="PROSITE" id="PS00624">
    <property type="entry name" value="GMC_OXRED_2"/>
    <property type="match status" value="1"/>
</dbReference>
<dbReference type="Proteomes" id="UP001596067">
    <property type="component" value="Unassembled WGS sequence"/>
</dbReference>
<comment type="similarity">
    <text evidence="2">Belongs to the GMC oxidoreductase family.</text>
</comment>
<proteinExistence type="inferred from homology"/>
<dbReference type="InterPro" id="IPR036188">
    <property type="entry name" value="FAD/NAD-bd_sf"/>
</dbReference>
<keyword evidence="7" id="KW-1185">Reference proteome</keyword>
<dbReference type="SUPFAM" id="SSF51905">
    <property type="entry name" value="FAD/NAD(P)-binding domain"/>
    <property type="match status" value="1"/>
</dbReference>
<protein>
    <submittedName>
        <fullName evidence="6">GMC family oxidoreductase</fullName>
    </submittedName>
</protein>
<comment type="caution">
    <text evidence="6">The sequence shown here is derived from an EMBL/GenBank/DDBJ whole genome shotgun (WGS) entry which is preliminary data.</text>
</comment>
<dbReference type="PANTHER" id="PTHR11552">
    <property type="entry name" value="GLUCOSE-METHANOL-CHOLINE GMC OXIDOREDUCTASE"/>
    <property type="match status" value="1"/>
</dbReference>
<reference evidence="7" key="1">
    <citation type="journal article" date="2019" name="Int. J. Syst. Evol. Microbiol.">
        <title>The Global Catalogue of Microorganisms (GCM) 10K type strain sequencing project: providing services to taxonomists for standard genome sequencing and annotation.</title>
        <authorList>
            <consortium name="The Broad Institute Genomics Platform"/>
            <consortium name="The Broad Institute Genome Sequencing Center for Infectious Disease"/>
            <person name="Wu L."/>
            <person name="Ma J."/>
        </authorList>
    </citation>
    <scope>NUCLEOTIDE SEQUENCE [LARGE SCALE GENOMIC DNA]</scope>
    <source>
        <strain evidence="7">CGMCC 4.1469</strain>
    </source>
</reference>
<name>A0ABW1F4M1_9ACTN</name>
<evidence type="ECO:0000256" key="1">
    <source>
        <dbReference type="ARBA" id="ARBA00001974"/>
    </source>
</evidence>
<evidence type="ECO:0000313" key="6">
    <source>
        <dbReference type="EMBL" id="MFC5888805.1"/>
    </source>
</evidence>
<accession>A0ABW1F4M1</accession>
<evidence type="ECO:0000256" key="2">
    <source>
        <dbReference type="ARBA" id="ARBA00010790"/>
    </source>
</evidence>
<dbReference type="InterPro" id="IPR000172">
    <property type="entry name" value="GMC_OxRdtase_N"/>
</dbReference>
<dbReference type="EMBL" id="JBHSOD010000045">
    <property type="protein sequence ID" value="MFC5888805.1"/>
    <property type="molecule type" value="Genomic_DNA"/>
</dbReference>
<dbReference type="Gene3D" id="3.30.410.40">
    <property type="match status" value="1"/>
</dbReference>
<comment type="cofactor">
    <cofactor evidence="1">
        <name>FAD</name>
        <dbReference type="ChEBI" id="CHEBI:57692"/>
    </cofactor>
</comment>
<sequence>MSTSYDVVIVGGGSAGCVLAARLSEDVEQRVLLVEAGPDYRPGALPADLAEGRQGPAASHDWGLRGVGVRGVPALDLPRGRVMGGSSAVNATFALRGHPADYDAWAAAGAPGWAFEDVLPAFMRLERDLDFGAADYHGDDGPLPIRRYRGAERSAVADAAEEAIASLGVPRIADHNAPAAVGVAPLPVNAVDGRRISTASAYLDPCRSRANLDVLADALVSDVVVRRGRVAGVRLYGTGEVVPAGEVIVAAGAYLSPGLLLRSGIGPAAEVAALGRSVVVDLPGVGANLVDHPAVSIDLPFVGPVGDHARYQTVATCHSSRASGPPDLQLVAVGPYPLGSGAYGCSVFAALLKPVSRGRVLARSADAAVPPAIDLGYFDHGSDLPRLIEGLRLAEAVTRTPAWEAVAAVPAAGLPAGLPGDPAAAHAWVRSNSWSYHHPVGSCAMGSDPEAGSVVDHEAHVFGVVGLSVVDASIMPDIPSANTNLPTIMVAEHVAALRQRTGNALRGSRRSARR</sequence>
<keyword evidence="3" id="KW-0285">Flavoprotein</keyword>
<gene>
    <name evidence="6" type="ORF">ACFP0N_27950</name>
</gene>